<organism evidence="1 2">
    <name type="scientific">Spiroplasma kunkelii CR2-3x</name>
    <dbReference type="NCBI Taxonomy" id="273035"/>
    <lineage>
        <taxon>Bacteria</taxon>
        <taxon>Bacillati</taxon>
        <taxon>Mycoplasmatota</taxon>
        <taxon>Mollicutes</taxon>
        <taxon>Entomoplasmatales</taxon>
        <taxon>Spiroplasmataceae</taxon>
        <taxon>Spiroplasma</taxon>
    </lineage>
</organism>
<accession>A0A0K2JG86</accession>
<evidence type="ECO:0000313" key="1">
    <source>
        <dbReference type="EMBL" id="ALA97610.1"/>
    </source>
</evidence>
<dbReference type="RefSeq" id="WP_053390849.1">
    <property type="nucleotide sequence ID" value="NZ_CP010899.1"/>
</dbReference>
<sequence length="125" mass="14764">MYKVLLAQIDFNHQMDSKEKDGEKNDNKGLFFDIFTFMQLDEDDMPMPDEYIISWVWKESKLANELPEMKKGNYYLIDIKFPVVTDRKTGRKYNKVSVVKVVPYNKQQDFINKYSNNSAISESNS</sequence>
<dbReference type="KEGG" id="skn:SKUN_00719"/>
<name>A0A0K2JG86_SPIKU</name>
<dbReference type="PATRIC" id="fig|273035.7.peg.873"/>
<dbReference type="EMBL" id="CP010899">
    <property type="protein sequence ID" value="ALA97610.1"/>
    <property type="molecule type" value="Genomic_DNA"/>
</dbReference>
<dbReference type="Proteomes" id="UP000062963">
    <property type="component" value="Chromosome"/>
</dbReference>
<reference evidence="1 2" key="1">
    <citation type="journal article" date="2015" name="Genome Announc.">
        <title>Complete Genome Sequence of Spiroplasma kunkelii Strain CR2-3x, Causal Agent of Corn Stunt Disease in Zea mays L.</title>
        <authorList>
            <person name="Davis R.E."/>
            <person name="Shao J."/>
            <person name="Dally E.L."/>
            <person name="Zhao Y."/>
            <person name="Gasparich G.E."/>
            <person name="Gaynor B.J."/>
            <person name="Athey J.C."/>
            <person name="Harrison N.A."/>
            <person name="Donofrio N."/>
        </authorList>
    </citation>
    <scope>NUCLEOTIDE SEQUENCE [LARGE SCALE GENOMIC DNA]</scope>
    <source>
        <strain evidence="1 2">CR2-3x</strain>
    </source>
</reference>
<evidence type="ECO:0008006" key="3">
    <source>
        <dbReference type="Google" id="ProtNLM"/>
    </source>
</evidence>
<evidence type="ECO:0000313" key="2">
    <source>
        <dbReference type="Proteomes" id="UP000062963"/>
    </source>
</evidence>
<dbReference type="OrthoDB" id="390887at2"/>
<gene>
    <name evidence="1" type="ORF">SKUN_00719</name>
</gene>
<dbReference type="AlphaFoldDB" id="A0A0K2JG86"/>
<proteinExistence type="predicted"/>
<protein>
    <recommendedName>
        <fullName evidence="3">Spiroplasmavirus-related protein</fullName>
    </recommendedName>
</protein>
<keyword evidence="2" id="KW-1185">Reference proteome</keyword>